<dbReference type="AlphaFoldDB" id="A0A6G1GC32"/>
<dbReference type="PANTHER" id="PTHR46179">
    <property type="entry name" value="ZINC FINGER PROTEIN"/>
    <property type="match status" value="1"/>
</dbReference>
<dbReference type="PROSITE" id="PS00028">
    <property type="entry name" value="ZINC_FINGER_C2H2_1"/>
    <property type="match status" value="1"/>
</dbReference>
<reference evidence="10 12" key="1">
    <citation type="submission" date="2020-01" db="EMBL/GenBank/DDBJ databases">
        <authorList>
            <consortium name="DOE Joint Genome Institute"/>
            <person name="Haridas S."/>
            <person name="Albert R."/>
            <person name="Binder M."/>
            <person name="Bloem J."/>
            <person name="Labutti K."/>
            <person name="Salamov A."/>
            <person name="Andreopoulos B."/>
            <person name="Baker S.E."/>
            <person name="Barry K."/>
            <person name="Bills G."/>
            <person name="Bluhm B.H."/>
            <person name="Cannon C."/>
            <person name="Castanera R."/>
            <person name="Culley D.E."/>
            <person name="Daum C."/>
            <person name="Ezra D."/>
            <person name="Gonzalez J.B."/>
            <person name="Henrissat B."/>
            <person name="Kuo A."/>
            <person name="Liang C."/>
            <person name="Lipzen A."/>
            <person name="Lutzoni F."/>
            <person name="Magnuson J."/>
            <person name="Mondo S."/>
            <person name="Nolan M."/>
            <person name="Ohm R."/>
            <person name="Pangilinan J."/>
            <person name="Park H.-J."/>
            <person name="Ramirez L."/>
            <person name="Alfaro M."/>
            <person name="Sun H."/>
            <person name="Tritt A."/>
            <person name="Yoshinaga Y."/>
            <person name="Zwiers L.-H."/>
            <person name="Turgeon B.G."/>
            <person name="Goodwin S.B."/>
            <person name="Spatafora J.W."/>
            <person name="Crous P.W."/>
            <person name="Grigoriev I.V."/>
        </authorList>
    </citation>
    <scope>NUCLEOTIDE SEQUENCE</scope>
    <source>
        <strain evidence="10 12">CBS 781.70</strain>
    </source>
</reference>
<keyword evidence="3 8" id="KW-0863">Zinc-finger</keyword>
<evidence type="ECO:0000256" key="8">
    <source>
        <dbReference type="PROSITE-ProRule" id="PRU00042"/>
    </source>
</evidence>
<dbReference type="Gene3D" id="3.30.160.60">
    <property type="entry name" value="Classic Zinc Finger"/>
    <property type="match status" value="1"/>
</dbReference>
<dbReference type="InterPro" id="IPR051061">
    <property type="entry name" value="Zinc_finger_trans_reg"/>
</dbReference>
<evidence type="ECO:0000256" key="6">
    <source>
        <dbReference type="ARBA" id="ARBA00023163"/>
    </source>
</evidence>
<sequence length="226" mass="25384">MGINNGTPQAKSDGSTEPLAYLCPVCNRPMGSSTEFVKHLKDTSCGSTCLECGELSRSGVDLYRHAQEYSHSVLRCGYKKCGKTYARIDILERHLLNHRANAAQYPCTYCCSERAFTRKDKLKQHLNNFHRIGDAQGIDLVCHHHDCDSYRPNGPHYYELDHPFKRGADYTSHIKEVHDESPYPCPVAGCNRVGAKGYFSKSPLVRHIKKEHVGTDIQFGKIPASV</sequence>
<evidence type="ECO:0000313" key="10">
    <source>
        <dbReference type="EMBL" id="KAF1815658.1"/>
    </source>
</evidence>
<dbReference type="EMBL" id="ML975151">
    <property type="protein sequence ID" value="KAF1815658.1"/>
    <property type="molecule type" value="Genomic_DNA"/>
</dbReference>
<evidence type="ECO:0000313" key="11">
    <source>
        <dbReference type="Proteomes" id="UP000504638"/>
    </source>
</evidence>
<keyword evidence="6" id="KW-0804">Transcription</keyword>
<organism evidence="10">
    <name type="scientific">Eremomyces bilateralis CBS 781.70</name>
    <dbReference type="NCBI Taxonomy" id="1392243"/>
    <lineage>
        <taxon>Eukaryota</taxon>
        <taxon>Fungi</taxon>
        <taxon>Dikarya</taxon>
        <taxon>Ascomycota</taxon>
        <taxon>Pezizomycotina</taxon>
        <taxon>Dothideomycetes</taxon>
        <taxon>Dothideomycetes incertae sedis</taxon>
        <taxon>Eremomycetales</taxon>
        <taxon>Eremomycetaceae</taxon>
        <taxon>Eremomyces</taxon>
    </lineage>
</organism>
<dbReference type="InterPro" id="IPR013087">
    <property type="entry name" value="Znf_C2H2_type"/>
</dbReference>
<dbReference type="OrthoDB" id="2687452at2759"/>
<evidence type="ECO:0000313" key="12">
    <source>
        <dbReference type="RefSeq" id="XP_033537289.1"/>
    </source>
</evidence>
<evidence type="ECO:0000256" key="5">
    <source>
        <dbReference type="ARBA" id="ARBA00023015"/>
    </source>
</evidence>
<dbReference type="GO" id="GO:0008270">
    <property type="term" value="F:zinc ion binding"/>
    <property type="evidence" value="ECO:0007669"/>
    <property type="project" value="UniProtKB-KW"/>
</dbReference>
<evidence type="ECO:0000259" key="9">
    <source>
        <dbReference type="PROSITE" id="PS50157"/>
    </source>
</evidence>
<dbReference type="GeneID" id="54414836"/>
<dbReference type="RefSeq" id="XP_033537289.1">
    <property type="nucleotide sequence ID" value="XM_033674266.1"/>
</dbReference>
<keyword evidence="4" id="KW-0862">Zinc</keyword>
<feature type="domain" description="C2H2-type" evidence="9">
    <location>
        <begin position="74"/>
        <end position="103"/>
    </location>
</feature>
<dbReference type="PROSITE" id="PS50157">
    <property type="entry name" value="ZINC_FINGER_C2H2_2"/>
    <property type="match status" value="1"/>
</dbReference>
<reference evidence="12" key="2">
    <citation type="submission" date="2020-04" db="EMBL/GenBank/DDBJ databases">
        <authorList>
            <consortium name="NCBI Genome Project"/>
        </authorList>
    </citation>
    <scope>NUCLEOTIDE SEQUENCE</scope>
    <source>
        <strain evidence="12">CBS 781.70</strain>
    </source>
</reference>
<evidence type="ECO:0000256" key="3">
    <source>
        <dbReference type="ARBA" id="ARBA00022771"/>
    </source>
</evidence>
<keyword evidence="2" id="KW-0479">Metal-binding</keyword>
<protein>
    <recommendedName>
        <fullName evidence="9">C2H2-type domain-containing protein</fullName>
    </recommendedName>
</protein>
<evidence type="ECO:0000256" key="1">
    <source>
        <dbReference type="ARBA" id="ARBA00004123"/>
    </source>
</evidence>
<proteinExistence type="predicted"/>
<dbReference type="GO" id="GO:0005634">
    <property type="term" value="C:nucleus"/>
    <property type="evidence" value="ECO:0007669"/>
    <property type="project" value="UniProtKB-SubCell"/>
</dbReference>
<keyword evidence="5" id="KW-0805">Transcription regulation</keyword>
<dbReference type="PANTHER" id="PTHR46179:SF13">
    <property type="entry name" value="C2H2-TYPE DOMAIN-CONTAINING PROTEIN"/>
    <property type="match status" value="1"/>
</dbReference>
<gene>
    <name evidence="10 12" type="ORF">P152DRAFT_192464</name>
</gene>
<evidence type="ECO:0000256" key="7">
    <source>
        <dbReference type="ARBA" id="ARBA00023242"/>
    </source>
</evidence>
<accession>A0A6G1GC32</accession>
<keyword evidence="11" id="KW-1185">Reference proteome</keyword>
<evidence type="ECO:0000256" key="4">
    <source>
        <dbReference type="ARBA" id="ARBA00022833"/>
    </source>
</evidence>
<keyword evidence="7" id="KW-0539">Nucleus</keyword>
<evidence type="ECO:0000256" key="2">
    <source>
        <dbReference type="ARBA" id="ARBA00022723"/>
    </source>
</evidence>
<name>A0A6G1GC32_9PEZI</name>
<dbReference type="SMART" id="SM00355">
    <property type="entry name" value="ZnF_C2H2"/>
    <property type="match status" value="6"/>
</dbReference>
<dbReference type="Proteomes" id="UP000504638">
    <property type="component" value="Unplaced"/>
</dbReference>
<reference evidence="12" key="3">
    <citation type="submission" date="2025-04" db="UniProtKB">
        <authorList>
            <consortium name="RefSeq"/>
        </authorList>
    </citation>
    <scope>IDENTIFICATION</scope>
    <source>
        <strain evidence="12">CBS 781.70</strain>
    </source>
</reference>
<comment type="subcellular location">
    <subcellularLocation>
        <location evidence="1">Nucleus</location>
    </subcellularLocation>
</comment>
<dbReference type="GO" id="GO:0006357">
    <property type="term" value="P:regulation of transcription by RNA polymerase II"/>
    <property type="evidence" value="ECO:0007669"/>
    <property type="project" value="TreeGrafter"/>
</dbReference>